<sequence>MAELEHRMQVDGIRIRVASHKSSRTKINTRAPSGITPEFIGEANLQGSLALNRACSEEIVITIKPGAVPADAMAALVKSGVLVGLADSHSVQAALRIKAPRDLLVLRQELT</sequence>
<evidence type="ECO:0000313" key="2">
    <source>
        <dbReference type="Proteomes" id="UP000243606"/>
    </source>
</evidence>
<dbReference type="Proteomes" id="UP000243606">
    <property type="component" value="Unassembled WGS sequence"/>
</dbReference>
<reference evidence="2" key="1">
    <citation type="submission" date="2016-10" db="EMBL/GenBank/DDBJ databases">
        <authorList>
            <person name="Varghese N."/>
            <person name="Submissions S."/>
        </authorList>
    </citation>
    <scope>NUCLEOTIDE SEQUENCE [LARGE SCALE GENOMIC DNA]</scope>
    <source>
        <strain evidence="2">LMG 24016</strain>
    </source>
</reference>
<name>A0A1I3KDT3_9PSED</name>
<dbReference type="STRING" id="425504.SAMN05216206_2786"/>
<dbReference type="GO" id="GO:0006402">
    <property type="term" value="P:mRNA catabolic process"/>
    <property type="evidence" value="ECO:0007669"/>
    <property type="project" value="InterPro"/>
</dbReference>
<dbReference type="AlphaFoldDB" id="A0A1I3KDT3"/>
<accession>A0A1I3KDT3</accession>
<organism evidence="1 2">
    <name type="scientific">Pseudomonas guineae</name>
    <dbReference type="NCBI Taxonomy" id="425504"/>
    <lineage>
        <taxon>Bacteria</taxon>
        <taxon>Pseudomonadati</taxon>
        <taxon>Pseudomonadota</taxon>
        <taxon>Gammaproteobacteria</taxon>
        <taxon>Pseudomonadales</taxon>
        <taxon>Pseudomonadaceae</taxon>
        <taxon>Pseudomonas</taxon>
    </lineage>
</organism>
<evidence type="ECO:0000313" key="1">
    <source>
        <dbReference type="EMBL" id="SFI70355.1"/>
    </source>
</evidence>
<dbReference type="Gene3D" id="2.60.40.4380">
    <property type="entry name" value="Translational regulator CsrA"/>
    <property type="match status" value="1"/>
</dbReference>
<dbReference type="RefSeq" id="WP_090242874.1">
    <property type="nucleotide sequence ID" value="NZ_FOQL01000003.1"/>
</dbReference>
<dbReference type="InterPro" id="IPR036107">
    <property type="entry name" value="CsrA_sf"/>
</dbReference>
<gene>
    <name evidence="1" type="ORF">SAMN05216206_2786</name>
</gene>
<dbReference type="GO" id="GO:0006109">
    <property type="term" value="P:regulation of carbohydrate metabolic process"/>
    <property type="evidence" value="ECO:0007669"/>
    <property type="project" value="InterPro"/>
</dbReference>
<protein>
    <submittedName>
        <fullName evidence="1">Uncharacterized protein</fullName>
    </submittedName>
</protein>
<dbReference type="GO" id="GO:0003723">
    <property type="term" value="F:RNA binding"/>
    <property type="evidence" value="ECO:0007669"/>
    <property type="project" value="InterPro"/>
</dbReference>
<proteinExistence type="predicted"/>
<dbReference type="EMBL" id="FOQL01000003">
    <property type="protein sequence ID" value="SFI70355.1"/>
    <property type="molecule type" value="Genomic_DNA"/>
</dbReference>
<keyword evidence="2" id="KW-1185">Reference proteome</keyword>